<name>A0A516Q1R0_9ACTN</name>
<organism evidence="1 2">
    <name type="scientific">Microlunatus elymi</name>
    <dbReference type="NCBI Taxonomy" id="2596828"/>
    <lineage>
        <taxon>Bacteria</taxon>
        <taxon>Bacillati</taxon>
        <taxon>Actinomycetota</taxon>
        <taxon>Actinomycetes</taxon>
        <taxon>Propionibacteriales</taxon>
        <taxon>Propionibacteriaceae</taxon>
        <taxon>Microlunatus</taxon>
    </lineage>
</organism>
<dbReference type="RefSeq" id="WP_143987112.1">
    <property type="nucleotide sequence ID" value="NZ_CP041692.1"/>
</dbReference>
<dbReference type="Proteomes" id="UP000319263">
    <property type="component" value="Chromosome"/>
</dbReference>
<sequence length="62" mass="7002">MIFLCIAIAWIVLLALFVIVWARFAARRRALADALERDRLRSRPPHLVENDTDGRRNSGGAA</sequence>
<dbReference type="KEGG" id="mik:FOE78_15545"/>
<evidence type="ECO:0000313" key="1">
    <source>
        <dbReference type="EMBL" id="QDP97151.1"/>
    </source>
</evidence>
<evidence type="ECO:0000313" key="2">
    <source>
        <dbReference type="Proteomes" id="UP000319263"/>
    </source>
</evidence>
<reference evidence="1 2" key="1">
    <citation type="submission" date="2019-07" db="EMBL/GenBank/DDBJ databases">
        <title>Microlunatus dokdonensis sp. nov. isolated from the rhizospheric soil of the wild plant Elymus tsukushiensis.</title>
        <authorList>
            <person name="Ghim S.-Y."/>
            <person name="Hwang Y.-J."/>
            <person name="Son J.-S."/>
            <person name="Shin J.-H."/>
        </authorList>
    </citation>
    <scope>NUCLEOTIDE SEQUENCE [LARGE SCALE GENOMIC DNA]</scope>
    <source>
        <strain evidence="1 2">KUDC0627</strain>
    </source>
</reference>
<dbReference type="AlphaFoldDB" id="A0A516Q1R0"/>
<dbReference type="EMBL" id="CP041692">
    <property type="protein sequence ID" value="QDP97151.1"/>
    <property type="molecule type" value="Genomic_DNA"/>
</dbReference>
<protein>
    <submittedName>
        <fullName evidence="1">Uncharacterized protein</fullName>
    </submittedName>
</protein>
<keyword evidence="2" id="KW-1185">Reference proteome</keyword>
<accession>A0A516Q1R0</accession>
<proteinExistence type="predicted"/>
<gene>
    <name evidence="1" type="ORF">FOE78_15545</name>
</gene>